<keyword evidence="1" id="KW-0238">DNA-binding</keyword>
<evidence type="ECO:0000313" key="4">
    <source>
        <dbReference type="Proteomes" id="UP001295444"/>
    </source>
</evidence>
<gene>
    <name evidence="3" type="ORF">PECUL_23A027148</name>
</gene>
<dbReference type="Pfam" id="PF03221">
    <property type="entry name" value="HTH_Tnp_Tc5"/>
    <property type="match status" value="1"/>
</dbReference>
<reference evidence="3" key="1">
    <citation type="submission" date="2022-03" db="EMBL/GenBank/DDBJ databases">
        <authorList>
            <person name="Alioto T."/>
            <person name="Alioto T."/>
            <person name="Gomez Garrido J."/>
        </authorList>
    </citation>
    <scope>NUCLEOTIDE SEQUENCE</scope>
</reference>
<feature type="non-terminal residue" evidence="3">
    <location>
        <position position="1"/>
    </location>
</feature>
<evidence type="ECO:0000259" key="2">
    <source>
        <dbReference type="PROSITE" id="PS51253"/>
    </source>
</evidence>
<dbReference type="InterPro" id="IPR009057">
    <property type="entry name" value="Homeodomain-like_sf"/>
</dbReference>
<feature type="non-terminal residue" evidence="3">
    <location>
        <position position="80"/>
    </location>
</feature>
<protein>
    <submittedName>
        <fullName evidence="3">Tigger transposable element-derived 1-like</fullName>
    </submittedName>
</protein>
<dbReference type="GO" id="GO:0003677">
    <property type="term" value="F:DNA binding"/>
    <property type="evidence" value="ECO:0007669"/>
    <property type="project" value="UniProtKB-KW"/>
</dbReference>
<accession>A0AAD1T6F8</accession>
<name>A0AAD1T6F8_PELCU</name>
<evidence type="ECO:0000313" key="3">
    <source>
        <dbReference type="EMBL" id="CAH2319742.1"/>
    </source>
</evidence>
<feature type="domain" description="HTH CENPB-type" evidence="2">
    <location>
        <begin position="1"/>
        <end position="58"/>
    </location>
</feature>
<evidence type="ECO:0000256" key="1">
    <source>
        <dbReference type="ARBA" id="ARBA00023125"/>
    </source>
</evidence>
<dbReference type="Gene3D" id="1.10.10.60">
    <property type="entry name" value="Homeodomain-like"/>
    <property type="match status" value="1"/>
</dbReference>
<sequence>KQRAGDSVTKAIICEKAKALHADLLKQQPGMSADAEGFKASKGWFKRFKTRSGIHGVVRHGEVASSNVAAAEEFAMEFLE</sequence>
<dbReference type="EMBL" id="OW240921">
    <property type="protein sequence ID" value="CAH2319742.1"/>
    <property type="molecule type" value="Genomic_DNA"/>
</dbReference>
<keyword evidence="4" id="KW-1185">Reference proteome</keyword>
<dbReference type="Proteomes" id="UP001295444">
    <property type="component" value="Chromosome 10"/>
</dbReference>
<organism evidence="3 4">
    <name type="scientific">Pelobates cultripes</name>
    <name type="common">Western spadefoot toad</name>
    <dbReference type="NCBI Taxonomy" id="61616"/>
    <lineage>
        <taxon>Eukaryota</taxon>
        <taxon>Metazoa</taxon>
        <taxon>Chordata</taxon>
        <taxon>Craniata</taxon>
        <taxon>Vertebrata</taxon>
        <taxon>Euteleostomi</taxon>
        <taxon>Amphibia</taxon>
        <taxon>Batrachia</taxon>
        <taxon>Anura</taxon>
        <taxon>Pelobatoidea</taxon>
        <taxon>Pelobatidae</taxon>
        <taxon>Pelobates</taxon>
    </lineage>
</organism>
<proteinExistence type="predicted"/>
<dbReference type="InterPro" id="IPR006600">
    <property type="entry name" value="HTH_CenpB_DNA-bd_dom"/>
</dbReference>
<dbReference type="SUPFAM" id="SSF46689">
    <property type="entry name" value="Homeodomain-like"/>
    <property type="match status" value="1"/>
</dbReference>
<dbReference type="AlphaFoldDB" id="A0AAD1T6F8"/>
<dbReference type="PROSITE" id="PS51253">
    <property type="entry name" value="HTH_CENPB"/>
    <property type="match status" value="1"/>
</dbReference>